<keyword evidence="1" id="KW-0472">Membrane</keyword>
<accession>A0ABV8AHQ7</accession>
<gene>
    <name evidence="2" type="ORF">ACFOSX_08330</name>
</gene>
<comment type="caution">
    <text evidence="2">The sequence shown here is derived from an EMBL/GenBank/DDBJ whole genome shotgun (WGS) entry which is preliminary data.</text>
</comment>
<organism evidence="2 3">
    <name type="scientific">Winogradskyella maritima</name>
    <dbReference type="NCBI Taxonomy" id="1517766"/>
    <lineage>
        <taxon>Bacteria</taxon>
        <taxon>Pseudomonadati</taxon>
        <taxon>Bacteroidota</taxon>
        <taxon>Flavobacteriia</taxon>
        <taxon>Flavobacteriales</taxon>
        <taxon>Flavobacteriaceae</taxon>
        <taxon>Winogradskyella</taxon>
    </lineage>
</organism>
<dbReference type="RefSeq" id="WP_386099135.1">
    <property type="nucleotide sequence ID" value="NZ_JBHSAT010000004.1"/>
</dbReference>
<evidence type="ECO:0000313" key="3">
    <source>
        <dbReference type="Proteomes" id="UP001595812"/>
    </source>
</evidence>
<keyword evidence="3" id="KW-1185">Reference proteome</keyword>
<dbReference type="InterPro" id="IPR024294">
    <property type="entry name" value="DUF3810"/>
</dbReference>
<keyword evidence="1" id="KW-0812">Transmembrane</keyword>
<protein>
    <submittedName>
        <fullName evidence="2">DUF3810 domain-containing protein</fullName>
    </submittedName>
</protein>
<dbReference type="EMBL" id="JBHSAT010000004">
    <property type="protein sequence ID" value="MFC3877235.1"/>
    <property type="molecule type" value="Genomic_DNA"/>
</dbReference>
<dbReference type="Proteomes" id="UP001595812">
    <property type="component" value="Unassembled WGS sequence"/>
</dbReference>
<evidence type="ECO:0000256" key="1">
    <source>
        <dbReference type="SAM" id="Phobius"/>
    </source>
</evidence>
<keyword evidence="1" id="KW-1133">Transmembrane helix</keyword>
<dbReference type="Pfam" id="PF12725">
    <property type="entry name" value="DUF3810"/>
    <property type="match status" value="1"/>
</dbReference>
<reference evidence="3" key="1">
    <citation type="journal article" date="2019" name="Int. J. Syst. Evol. Microbiol.">
        <title>The Global Catalogue of Microorganisms (GCM) 10K type strain sequencing project: providing services to taxonomists for standard genome sequencing and annotation.</title>
        <authorList>
            <consortium name="The Broad Institute Genomics Platform"/>
            <consortium name="The Broad Institute Genome Sequencing Center for Infectious Disease"/>
            <person name="Wu L."/>
            <person name="Ma J."/>
        </authorList>
    </citation>
    <scope>NUCLEOTIDE SEQUENCE [LARGE SCALE GENOMIC DNA]</scope>
    <source>
        <strain evidence="3">CECT 8979</strain>
    </source>
</reference>
<proteinExistence type="predicted"/>
<sequence length="361" mass="41911">MQQLKTYGLPLSGFVVFLLNQILKSQPEFVERFYSNGIYVYISKAMRFVFGWLPFSVGDILYTLAILLVLRWLINSRKRLFKDTKAWGLELLSTLSIAYIAFHVLWAFNYYRQPLHIALDIDNEYTIEELSNVIDYLISEANTAHSRLSKVDSLKIEFPYSKYEILDKVPDGYVQLHKEFPKLNYQPHSIKTSMYSTMLTYMGFSGYLNPFTNEAQVDILIPKFKLPTTGSHEVAHQLGFAAENEANFIGGLAAINNPDPYFQYSGRAFALRHCLYDLFKRDQNLYEAKLETINKGILTNYQEVRDFWMSYQNPLEPAFKTTYDSFLKANNQSKGMESYSYVVALFVNYFQANTQDLNVKN</sequence>
<feature type="transmembrane region" description="Helical" evidence="1">
    <location>
        <begin position="49"/>
        <end position="74"/>
    </location>
</feature>
<name>A0ABV8AHQ7_9FLAO</name>
<evidence type="ECO:0000313" key="2">
    <source>
        <dbReference type="EMBL" id="MFC3877235.1"/>
    </source>
</evidence>
<feature type="transmembrane region" description="Helical" evidence="1">
    <location>
        <begin position="86"/>
        <end position="108"/>
    </location>
</feature>